<dbReference type="AlphaFoldDB" id="A0A1B6PPN0"/>
<evidence type="ECO:0000313" key="2">
    <source>
        <dbReference type="EMBL" id="KXG27629.1"/>
    </source>
</evidence>
<sequence length="278" mass="31381">MAPSPGSISALKFSRGLIVNFFQKKDQIVKNWGAPLPFHPSRRPLPLPSPRRPAQILDAEPPLILRGAPVPYPPHRPLPDPAPRRKRPRSSVRASPVLERRPRSLPSARAPSAPSATAPLSAVVERRPRPPRERRPRASYAPSATALSWSDVRASATAPSAKRQEATARAFFYPSQVASFHYQLRNRLWTTSLSCRQAIVSYTGLWNWLRNRLWTTSPSCTQRHSLLHRPLELVNVLPLLPSPFLCLCIFVRKNLCFVTWFSCRRGCSSLKLVLTCYY</sequence>
<protein>
    <submittedName>
        <fullName evidence="2">Uncharacterized protein</fullName>
    </submittedName>
</protein>
<organism evidence="2 3">
    <name type="scientific">Sorghum bicolor</name>
    <name type="common">Sorghum</name>
    <name type="synonym">Sorghum vulgare</name>
    <dbReference type="NCBI Taxonomy" id="4558"/>
    <lineage>
        <taxon>Eukaryota</taxon>
        <taxon>Viridiplantae</taxon>
        <taxon>Streptophyta</taxon>
        <taxon>Embryophyta</taxon>
        <taxon>Tracheophyta</taxon>
        <taxon>Spermatophyta</taxon>
        <taxon>Magnoliopsida</taxon>
        <taxon>Liliopsida</taxon>
        <taxon>Poales</taxon>
        <taxon>Poaceae</taxon>
        <taxon>PACMAD clade</taxon>
        <taxon>Panicoideae</taxon>
        <taxon>Andropogonodae</taxon>
        <taxon>Andropogoneae</taxon>
        <taxon>Sorghinae</taxon>
        <taxon>Sorghum</taxon>
    </lineage>
</organism>
<gene>
    <name evidence="2" type="ORF">SORBI_3005G019500</name>
</gene>
<keyword evidence="3" id="KW-1185">Reference proteome</keyword>
<dbReference type="EMBL" id="CM000764">
    <property type="protein sequence ID" value="KXG27629.1"/>
    <property type="molecule type" value="Genomic_DNA"/>
</dbReference>
<proteinExistence type="predicted"/>
<reference evidence="3" key="2">
    <citation type="journal article" date="2018" name="Plant J.">
        <title>The Sorghum bicolor reference genome: improved assembly, gene annotations, a transcriptome atlas, and signatures of genome organization.</title>
        <authorList>
            <person name="McCormick R.F."/>
            <person name="Truong S.K."/>
            <person name="Sreedasyam A."/>
            <person name="Jenkins J."/>
            <person name="Shu S."/>
            <person name="Sims D."/>
            <person name="Kennedy M."/>
            <person name="Amirebrahimi M."/>
            <person name="Weers B.D."/>
            <person name="McKinley B."/>
            <person name="Mattison A."/>
            <person name="Morishige D.T."/>
            <person name="Grimwood J."/>
            <person name="Schmutz J."/>
            <person name="Mullet J.E."/>
        </authorList>
    </citation>
    <scope>NUCLEOTIDE SEQUENCE [LARGE SCALE GENOMIC DNA]</scope>
    <source>
        <strain evidence="3">cv. BTx623</strain>
    </source>
</reference>
<feature type="compositionally biased region" description="Basic and acidic residues" evidence="1">
    <location>
        <begin position="124"/>
        <end position="133"/>
    </location>
</feature>
<feature type="region of interest" description="Disordered" evidence="1">
    <location>
        <begin position="37"/>
        <end position="142"/>
    </location>
</feature>
<reference evidence="2 3" key="1">
    <citation type="journal article" date="2009" name="Nature">
        <title>The Sorghum bicolor genome and the diversification of grasses.</title>
        <authorList>
            <person name="Paterson A.H."/>
            <person name="Bowers J.E."/>
            <person name="Bruggmann R."/>
            <person name="Dubchak I."/>
            <person name="Grimwood J."/>
            <person name="Gundlach H."/>
            <person name="Haberer G."/>
            <person name="Hellsten U."/>
            <person name="Mitros T."/>
            <person name="Poliakov A."/>
            <person name="Schmutz J."/>
            <person name="Spannagl M."/>
            <person name="Tang H."/>
            <person name="Wang X."/>
            <person name="Wicker T."/>
            <person name="Bharti A.K."/>
            <person name="Chapman J."/>
            <person name="Feltus F.A."/>
            <person name="Gowik U."/>
            <person name="Grigoriev I.V."/>
            <person name="Lyons E."/>
            <person name="Maher C.A."/>
            <person name="Martis M."/>
            <person name="Narechania A."/>
            <person name="Otillar R.P."/>
            <person name="Penning B.W."/>
            <person name="Salamov A.A."/>
            <person name="Wang Y."/>
            <person name="Zhang L."/>
            <person name="Carpita N.C."/>
            <person name="Freeling M."/>
            <person name="Gingle A.R."/>
            <person name="Hash C.T."/>
            <person name="Keller B."/>
            <person name="Klein P."/>
            <person name="Kresovich S."/>
            <person name="McCann M.C."/>
            <person name="Ming R."/>
            <person name="Peterson D.G."/>
            <person name="Mehboob-ur-Rahman"/>
            <person name="Ware D."/>
            <person name="Westhoff P."/>
            <person name="Mayer K.F."/>
            <person name="Messing J."/>
            <person name="Rokhsar D.S."/>
        </authorList>
    </citation>
    <scope>NUCLEOTIDE SEQUENCE [LARGE SCALE GENOMIC DNA]</scope>
    <source>
        <strain evidence="3">cv. BTx623</strain>
    </source>
</reference>
<name>A0A1B6PPN0_SORBI</name>
<dbReference type="Proteomes" id="UP000000768">
    <property type="component" value="Chromosome 5"/>
</dbReference>
<accession>A0A1B6PPN0</accession>
<evidence type="ECO:0000313" key="3">
    <source>
        <dbReference type="Proteomes" id="UP000000768"/>
    </source>
</evidence>
<dbReference type="InParanoid" id="A0A1B6PPN0"/>
<dbReference type="Gramene" id="KXG27629">
    <property type="protein sequence ID" value="KXG27629"/>
    <property type="gene ID" value="SORBI_3005G019500"/>
</dbReference>
<feature type="compositionally biased region" description="Pro residues" evidence="1">
    <location>
        <begin position="70"/>
        <end position="81"/>
    </location>
</feature>
<feature type="compositionally biased region" description="Low complexity" evidence="1">
    <location>
        <begin position="104"/>
        <end position="122"/>
    </location>
</feature>
<evidence type="ECO:0000256" key="1">
    <source>
        <dbReference type="SAM" id="MobiDB-lite"/>
    </source>
</evidence>